<reference evidence="2 3" key="1">
    <citation type="submission" date="2019-04" db="EMBL/GenBank/DDBJ databases">
        <title>Comparative genomics and transcriptomics to analyze fruiting body development in filamentous ascomycetes.</title>
        <authorList>
            <consortium name="DOE Joint Genome Institute"/>
            <person name="Lutkenhaus R."/>
            <person name="Traeger S."/>
            <person name="Breuer J."/>
            <person name="Kuo A."/>
            <person name="Lipzen A."/>
            <person name="Pangilinan J."/>
            <person name="Dilworth D."/>
            <person name="Sandor L."/>
            <person name="Poggeler S."/>
            <person name="Barry K."/>
            <person name="Grigoriev I.V."/>
            <person name="Nowrousian M."/>
        </authorList>
    </citation>
    <scope>NUCLEOTIDE SEQUENCE [LARGE SCALE GENOMIC DNA]</scope>
    <source>
        <strain evidence="2 3">CBS 389.68</strain>
    </source>
</reference>
<dbReference type="AlphaFoldDB" id="A0A4S2N5M7"/>
<protein>
    <submittedName>
        <fullName evidence="2">Uncharacterized protein</fullName>
    </submittedName>
</protein>
<dbReference type="InParanoid" id="A0A4S2N5M7"/>
<keyword evidence="3" id="KW-1185">Reference proteome</keyword>
<name>A0A4S2N5M7_9PEZI</name>
<evidence type="ECO:0000313" key="3">
    <source>
        <dbReference type="Proteomes" id="UP000298138"/>
    </source>
</evidence>
<dbReference type="EMBL" id="ML220112">
    <property type="protein sequence ID" value="TGZ84588.1"/>
    <property type="molecule type" value="Genomic_DNA"/>
</dbReference>
<evidence type="ECO:0000313" key="2">
    <source>
        <dbReference type="EMBL" id="TGZ84588.1"/>
    </source>
</evidence>
<feature type="region of interest" description="Disordered" evidence="1">
    <location>
        <begin position="50"/>
        <end position="97"/>
    </location>
</feature>
<dbReference type="Proteomes" id="UP000298138">
    <property type="component" value="Unassembled WGS sequence"/>
</dbReference>
<feature type="compositionally biased region" description="Low complexity" evidence="1">
    <location>
        <begin position="64"/>
        <end position="75"/>
    </location>
</feature>
<proteinExistence type="predicted"/>
<evidence type="ECO:0000256" key="1">
    <source>
        <dbReference type="SAM" id="MobiDB-lite"/>
    </source>
</evidence>
<organism evidence="2 3">
    <name type="scientific">Ascodesmis nigricans</name>
    <dbReference type="NCBI Taxonomy" id="341454"/>
    <lineage>
        <taxon>Eukaryota</taxon>
        <taxon>Fungi</taxon>
        <taxon>Dikarya</taxon>
        <taxon>Ascomycota</taxon>
        <taxon>Pezizomycotina</taxon>
        <taxon>Pezizomycetes</taxon>
        <taxon>Pezizales</taxon>
        <taxon>Ascodesmidaceae</taxon>
        <taxon>Ascodesmis</taxon>
    </lineage>
</organism>
<accession>A0A4S2N5M7</accession>
<sequence length="97" mass="10477">MNYHSLTTGTSTFANFNQENYCQIHIVAHIPHELTSCTCPVVHPLSPIILDHKTPTQTPPPSPSSFSTTHSTQPSPLSPPPLPEIPNSHPSSSLSTL</sequence>
<gene>
    <name evidence="2" type="ORF">EX30DRAFT_3523</name>
</gene>